<evidence type="ECO:0000256" key="5">
    <source>
        <dbReference type="ARBA" id="ARBA00022781"/>
    </source>
</evidence>
<dbReference type="Proteomes" id="UP001438707">
    <property type="component" value="Unassembled WGS sequence"/>
</dbReference>
<keyword evidence="7" id="KW-0496">Mitochondrion</keyword>
<evidence type="ECO:0000256" key="7">
    <source>
        <dbReference type="ARBA" id="ARBA00023128"/>
    </source>
</evidence>
<dbReference type="GO" id="GO:0045259">
    <property type="term" value="C:proton-transporting ATP synthase complex"/>
    <property type="evidence" value="ECO:0007669"/>
    <property type="project" value="UniProtKB-KW"/>
</dbReference>
<evidence type="ECO:0000256" key="1">
    <source>
        <dbReference type="ARBA" id="ARBA00004325"/>
    </source>
</evidence>
<keyword evidence="5" id="KW-0375">Hydrogen ion transport</keyword>
<keyword evidence="4" id="KW-0138">CF(0)</keyword>
<reference evidence="10 11" key="1">
    <citation type="journal article" date="2024" name="Nat. Commun.">
        <title>Phylogenomics reveals the evolutionary origins of lichenization in chlorophyte algae.</title>
        <authorList>
            <person name="Puginier C."/>
            <person name="Libourel C."/>
            <person name="Otte J."/>
            <person name="Skaloud P."/>
            <person name="Haon M."/>
            <person name="Grisel S."/>
            <person name="Petersen M."/>
            <person name="Berrin J.G."/>
            <person name="Delaux P.M."/>
            <person name="Dal Grande F."/>
            <person name="Keller J."/>
        </authorList>
    </citation>
    <scope>NUCLEOTIDE SEQUENCE [LARGE SCALE GENOMIC DNA]</scope>
    <source>
        <strain evidence="10 11">SAG 2145</strain>
    </source>
</reference>
<dbReference type="InterPro" id="IPR006808">
    <property type="entry name" value="ATP_synth_F0_gsu_mt"/>
</dbReference>
<comment type="subcellular location">
    <subcellularLocation>
        <location evidence="1">Mitochondrion membrane</location>
    </subcellularLocation>
</comment>
<keyword evidence="9" id="KW-0066">ATP synthesis</keyword>
<evidence type="ECO:0000256" key="2">
    <source>
        <dbReference type="ARBA" id="ARBA00005699"/>
    </source>
</evidence>
<keyword evidence="11" id="KW-1185">Reference proteome</keyword>
<organism evidence="10 11">
    <name type="scientific">Apatococcus lobatus</name>
    <dbReference type="NCBI Taxonomy" id="904363"/>
    <lineage>
        <taxon>Eukaryota</taxon>
        <taxon>Viridiplantae</taxon>
        <taxon>Chlorophyta</taxon>
        <taxon>core chlorophytes</taxon>
        <taxon>Trebouxiophyceae</taxon>
        <taxon>Chlorellales</taxon>
        <taxon>Chlorellaceae</taxon>
        <taxon>Apatococcus</taxon>
    </lineage>
</organism>
<proteinExistence type="inferred from homology"/>
<dbReference type="PANTHER" id="PTHR12386">
    <property type="entry name" value="ATP SYNTHASE SUBUNIT"/>
    <property type="match status" value="1"/>
</dbReference>
<sequence>MTQVLNAARARIGPLLQKAQSTVEPTYRLAEKHAVSQYDSLMKQNAEYVVKDPEAASKLLRQYVFTSLSRIPSGISHAKQEYQQVSQKLGQGTHIDMKEAGTYAVFAAEVYAWFCVGEIVGRGFTFGGYNI</sequence>
<dbReference type="AlphaFoldDB" id="A0AAW1RB89"/>
<evidence type="ECO:0000313" key="11">
    <source>
        <dbReference type="Proteomes" id="UP001438707"/>
    </source>
</evidence>
<evidence type="ECO:0000256" key="8">
    <source>
        <dbReference type="ARBA" id="ARBA00023136"/>
    </source>
</evidence>
<evidence type="ECO:0000256" key="6">
    <source>
        <dbReference type="ARBA" id="ARBA00023065"/>
    </source>
</evidence>
<keyword evidence="3" id="KW-0813">Transport</keyword>
<evidence type="ECO:0000313" key="10">
    <source>
        <dbReference type="EMBL" id="KAK9830870.1"/>
    </source>
</evidence>
<evidence type="ECO:0000256" key="4">
    <source>
        <dbReference type="ARBA" id="ARBA00022547"/>
    </source>
</evidence>
<protein>
    <submittedName>
        <fullName evidence="10">Uncharacterized protein</fullName>
    </submittedName>
</protein>
<keyword evidence="8" id="KW-0472">Membrane</keyword>
<dbReference type="GO" id="GO:0031966">
    <property type="term" value="C:mitochondrial membrane"/>
    <property type="evidence" value="ECO:0007669"/>
    <property type="project" value="UniProtKB-SubCell"/>
</dbReference>
<dbReference type="EMBL" id="JALJOS010000015">
    <property type="protein sequence ID" value="KAK9830870.1"/>
    <property type="molecule type" value="Genomic_DNA"/>
</dbReference>
<evidence type="ECO:0000256" key="3">
    <source>
        <dbReference type="ARBA" id="ARBA00022448"/>
    </source>
</evidence>
<comment type="caution">
    <text evidence="10">The sequence shown here is derived from an EMBL/GenBank/DDBJ whole genome shotgun (WGS) entry which is preliminary data.</text>
</comment>
<keyword evidence="6" id="KW-0406">Ion transport</keyword>
<evidence type="ECO:0000256" key="9">
    <source>
        <dbReference type="ARBA" id="ARBA00023310"/>
    </source>
</evidence>
<dbReference type="GO" id="GO:0015078">
    <property type="term" value="F:proton transmembrane transporter activity"/>
    <property type="evidence" value="ECO:0007669"/>
    <property type="project" value="InterPro"/>
</dbReference>
<gene>
    <name evidence="10" type="ORF">WJX74_010903</name>
</gene>
<dbReference type="GO" id="GO:0015986">
    <property type="term" value="P:proton motive force-driven ATP synthesis"/>
    <property type="evidence" value="ECO:0007669"/>
    <property type="project" value="InterPro"/>
</dbReference>
<comment type="similarity">
    <text evidence="2">Belongs to the ATPase g subunit family.</text>
</comment>
<name>A0AAW1RB89_9CHLO</name>
<dbReference type="Pfam" id="PF04718">
    <property type="entry name" value="ATP-synt_G"/>
    <property type="match status" value="1"/>
</dbReference>
<accession>A0AAW1RB89</accession>